<organism evidence="1 2">
    <name type="scientific">Trifolium medium</name>
    <dbReference type="NCBI Taxonomy" id="97028"/>
    <lineage>
        <taxon>Eukaryota</taxon>
        <taxon>Viridiplantae</taxon>
        <taxon>Streptophyta</taxon>
        <taxon>Embryophyta</taxon>
        <taxon>Tracheophyta</taxon>
        <taxon>Spermatophyta</taxon>
        <taxon>Magnoliopsida</taxon>
        <taxon>eudicotyledons</taxon>
        <taxon>Gunneridae</taxon>
        <taxon>Pentapetalae</taxon>
        <taxon>rosids</taxon>
        <taxon>fabids</taxon>
        <taxon>Fabales</taxon>
        <taxon>Fabaceae</taxon>
        <taxon>Papilionoideae</taxon>
        <taxon>50 kb inversion clade</taxon>
        <taxon>NPAAA clade</taxon>
        <taxon>Hologalegina</taxon>
        <taxon>IRL clade</taxon>
        <taxon>Trifolieae</taxon>
        <taxon>Trifolium</taxon>
    </lineage>
</organism>
<comment type="caution">
    <text evidence="1">The sequence shown here is derived from an EMBL/GenBank/DDBJ whole genome shotgun (WGS) entry which is preliminary data.</text>
</comment>
<gene>
    <name evidence="1" type="ORF">A2U01_0003982</name>
</gene>
<accession>A0A392M6Z3</accession>
<name>A0A392M6Z3_9FABA</name>
<evidence type="ECO:0000313" key="2">
    <source>
        <dbReference type="Proteomes" id="UP000265520"/>
    </source>
</evidence>
<dbReference type="EMBL" id="LXQA010004751">
    <property type="protein sequence ID" value="MCH83166.1"/>
    <property type="molecule type" value="Genomic_DNA"/>
</dbReference>
<protein>
    <submittedName>
        <fullName evidence="1">Uncharacterized protein</fullName>
    </submittedName>
</protein>
<evidence type="ECO:0000313" key="1">
    <source>
        <dbReference type="EMBL" id="MCH83166.1"/>
    </source>
</evidence>
<sequence>MFDTLTTAMEKIGATIMEGARCDGEERVKCNRELRQRWSSVSDINSGGEAVGGRRQCVSMIVVL</sequence>
<reference evidence="1 2" key="1">
    <citation type="journal article" date="2018" name="Front. Plant Sci.">
        <title>Red Clover (Trifolium pratense) and Zigzag Clover (T. medium) - A Picture of Genomic Similarities and Differences.</title>
        <authorList>
            <person name="Dluhosova J."/>
            <person name="Istvanek J."/>
            <person name="Nedelnik J."/>
            <person name="Repkova J."/>
        </authorList>
    </citation>
    <scope>NUCLEOTIDE SEQUENCE [LARGE SCALE GENOMIC DNA]</scope>
    <source>
        <strain evidence="2">cv. 10/8</strain>
        <tissue evidence="1">Leaf</tissue>
    </source>
</reference>
<proteinExistence type="predicted"/>
<dbReference type="Proteomes" id="UP000265520">
    <property type="component" value="Unassembled WGS sequence"/>
</dbReference>
<keyword evidence="2" id="KW-1185">Reference proteome</keyword>
<dbReference type="AlphaFoldDB" id="A0A392M6Z3"/>